<dbReference type="GO" id="GO:0004553">
    <property type="term" value="F:hydrolase activity, hydrolyzing O-glycosyl compounds"/>
    <property type="evidence" value="ECO:0007669"/>
    <property type="project" value="InterPro"/>
</dbReference>
<evidence type="ECO:0000256" key="4">
    <source>
        <dbReference type="ARBA" id="ARBA00022723"/>
    </source>
</evidence>
<keyword evidence="6" id="KW-0106">Calcium</keyword>
<evidence type="ECO:0000313" key="10">
    <source>
        <dbReference type="EMBL" id="RED65173.1"/>
    </source>
</evidence>
<dbReference type="Pfam" id="PF06452">
    <property type="entry name" value="CBM9_1"/>
    <property type="match status" value="1"/>
</dbReference>
<reference evidence="10 11" key="1">
    <citation type="submission" date="2018-07" db="EMBL/GenBank/DDBJ databases">
        <title>Genomic Encyclopedia of Type Strains, Phase III (KMG-III): the genomes of soil and plant-associated and newly described type strains.</title>
        <authorList>
            <person name="Whitman W."/>
        </authorList>
    </citation>
    <scope>NUCLEOTIDE SEQUENCE [LARGE SCALE GENOMIC DNA]</scope>
    <source>
        <strain evidence="10 11">CECT 7287</strain>
    </source>
</reference>
<dbReference type="InterPro" id="IPR008979">
    <property type="entry name" value="Galactose-bd-like_sf"/>
</dbReference>
<proteinExistence type="predicted"/>
<dbReference type="Proteomes" id="UP000256977">
    <property type="component" value="Unassembled WGS sequence"/>
</dbReference>
<feature type="signal peptide" evidence="8">
    <location>
        <begin position="1"/>
        <end position="30"/>
    </location>
</feature>
<evidence type="ECO:0000256" key="2">
    <source>
        <dbReference type="ARBA" id="ARBA00004613"/>
    </source>
</evidence>
<name>A0A3D9ITQ4_9BACL</name>
<evidence type="ECO:0000256" key="5">
    <source>
        <dbReference type="ARBA" id="ARBA00022729"/>
    </source>
</evidence>
<dbReference type="PANTHER" id="PTHR40088:SF1">
    <property type="entry name" value="PECTATE LYASE PEL9"/>
    <property type="match status" value="1"/>
</dbReference>
<accession>A0A3D9ITQ4</accession>
<feature type="chain" id="PRO_5017621809" evidence="8">
    <location>
        <begin position="31"/>
        <end position="1149"/>
    </location>
</feature>
<gene>
    <name evidence="10" type="ORF">DFP98_12164</name>
</gene>
<dbReference type="InterPro" id="IPR011050">
    <property type="entry name" value="Pectin_lyase_fold/virulence"/>
</dbReference>
<dbReference type="GO" id="GO:0030246">
    <property type="term" value="F:carbohydrate binding"/>
    <property type="evidence" value="ECO:0007669"/>
    <property type="project" value="InterPro"/>
</dbReference>
<organism evidence="10 11">
    <name type="scientific">Cohnella phaseoli</name>
    <dbReference type="NCBI Taxonomy" id="456490"/>
    <lineage>
        <taxon>Bacteria</taxon>
        <taxon>Bacillati</taxon>
        <taxon>Bacillota</taxon>
        <taxon>Bacilli</taxon>
        <taxon>Bacillales</taxon>
        <taxon>Paenibacillaceae</taxon>
        <taxon>Cohnella</taxon>
    </lineage>
</organism>
<comment type="caution">
    <text evidence="10">The sequence shown here is derived from an EMBL/GenBank/DDBJ whole genome shotgun (WGS) entry which is preliminary data.</text>
</comment>
<dbReference type="EMBL" id="QRDZ01000021">
    <property type="protein sequence ID" value="RED65173.1"/>
    <property type="molecule type" value="Genomic_DNA"/>
</dbReference>
<dbReference type="AlphaFoldDB" id="A0A3D9ITQ4"/>
<dbReference type="Gene3D" id="2.60.40.1190">
    <property type="match status" value="1"/>
</dbReference>
<dbReference type="InterPro" id="IPR052052">
    <property type="entry name" value="Polysaccharide_Lyase_9"/>
</dbReference>
<keyword evidence="3" id="KW-0964">Secreted</keyword>
<dbReference type="SUPFAM" id="SSF49344">
    <property type="entry name" value="CBD9-like"/>
    <property type="match status" value="1"/>
</dbReference>
<dbReference type="SUPFAM" id="SSF49785">
    <property type="entry name" value="Galactose-binding domain-like"/>
    <property type="match status" value="1"/>
</dbReference>
<evidence type="ECO:0000256" key="1">
    <source>
        <dbReference type="ARBA" id="ARBA00001913"/>
    </source>
</evidence>
<comment type="subcellular location">
    <subcellularLocation>
        <location evidence="2">Secreted</location>
    </subcellularLocation>
</comment>
<protein>
    <submittedName>
        <fullName evidence="10">Carbohydrate binding protein with CBM9 domain</fullName>
    </submittedName>
</protein>
<evidence type="ECO:0000313" key="11">
    <source>
        <dbReference type="Proteomes" id="UP000256977"/>
    </source>
</evidence>
<dbReference type="Pfam" id="PF00754">
    <property type="entry name" value="F5_F8_type_C"/>
    <property type="match status" value="1"/>
</dbReference>
<dbReference type="GO" id="GO:0005576">
    <property type="term" value="C:extracellular region"/>
    <property type="evidence" value="ECO:0007669"/>
    <property type="project" value="UniProtKB-SubCell"/>
</dbReference>
<dbReference type="Gene3D" id="2.60.120.260">
    <property type="entry name" value="Galactose-binding domain-like"/>
    <property type="match status" value="1"/>
</dbReference>
<evidence type="ECO:0000256" key="6">
    <source>
        <dbReference type="ARBA" id="ARBA00022837"/>
    </source>
</evidence>
<evidence type="ECO:0000256" key="3">
    <source>
        <dbReference type="ARBA" id="ARBA00022525"/>
    </source>
</evidence>
<keyword evidence="5 8" id="KW-0732">Signal</keyword>
<dbReference type="GO" id="GO:0046872">
    <property type="term" value="F:metal ion binding"/>
    <property type="evidence" value="ECO:0007669"/>
    <property type="project" value="UniProtKB-KW"/>
</dbReference>
<dbReference type="OrthoDB" id="3333873at2"/>
<keyword evidence="7" id="KW-0456">Lyase</keyword>
<evidence type="ECO:0000256" key="8">
    <source>
        <dbReference type="SAM" id="SignalP"/>
    </source>
</evidence>
<dbReference type="InterPro" id="IPR000421">
    <property type="entry name" value="FA58C"/>
</dbReference>
<dbReference type="PROSITE" id="PS50022">
    <property type="entry name" value="FA58C_3"/>
    <property type="match status" value="1"/>
</dbReference>
<evidence type="ECO:0000259" key="9">
    <source>
        <dbReference type="PROSITE" id="PS50022"/>
    </source>
</evidence>
<dbReference type="PANTHER" id="PTHR40088">
    <property type="entry name" value="PECTATE LYASE (EUROFUNG)"/>
    <property type="match status" value="1"/>
</dbReference>
<keyword evidence="11" id="KW-1185">Reference proteome</keyword>
<dbReference type="InterPro" id="IPR010502">
    <property type="entry name" value="Carb-bd_dom_fam9"/>
</dbReference>
<sequence>MKRISLLSFFLAGLLSFNLILSGHVPAAHAEDPGTVYYVSQSGGDDANDGLTEDTPWQTLAKVSGMTFEPGDRILLKAGERWTNETLVLHGSGTATNPITLSAYGIGSKPVISPQIVDSSAITLHNEAGWKVTGLELEKAMMGINLEYDNVYNMEFIWLEDLFIHDMDDTYNSNPNKYNHFSVGIAWMGNQAASTFHLKNITMKSIVFDRINSPLWQGAISRHTNSAGFGINARFGDITIQDLTSTNSKQWGYNFNFMVNATVTDISTSNVGIVSADSDGVNPYGIGGIVVAYSRDMVFDGVNIHNVSKGAQGYDGVGFDFEGGLEASNIMLRNAVIDGTDGAGLMIFNNGGVGGTAGAYADTVTITNFGRSPGNSSGGIKFFPDSGTGTIKNSTIDRGSSNSPFIEGPTTGFTLENMTYIPDVNRADFIRMEDVLAGNWRDRFGKEGYRIEQGEDKLPDYVEFAVSGQTDSVVWETDSADYRALTDAKGEHRRAAAVYADRGAELVYDLNLKDGLVHQIALYMVDWNRSGLKQKVWVEGAGGEVLIAEKEISDFGEGKYYVFNAAGPVKVKTTVVEGERAVISGVFFGASKATAPMTVNKTSAAPKLDGNVGSEEWSSADIIEMSYEKQVANGDGSLIGGGAHTDLTGELRLIWDRFGLYLAGEVKDSEYFNPYGTGDPLNNNDVIQVTLDPLNKKTSGTADAYIFDFVPTSGADHSGAGTWFEHWKWGSSDYRAGVKVAGKLTGDGYALEAFIPWDALKKNGESFQVVPGMKMGIGLMIGDFKANGQLKGILTNFGQGENAIGDASAYRTVIFAEKQEADAVVSRGKIITASSNNAPSSSPLMAIDGNEATSWVAANGDLPQWLEVDLGRAYSLSGIDQLFLTNDPWKYTVQGSLNGEDWTTIVDQTANTEQGPSFTHAVEGTYRYVKLTMIEGWGNWATAKEFKVYTNEAILTSSAYEIDDERMTVSGVPTGEAVDTFKSKLAVVNATFALYKADGSTLVTSGKLENGMKLVLTSTEGLGAVVYTVKTNAEYSIDSSFKVGSVTNPAVLAGGQLLTGNAQFTNLSNASRTITMVVGLYDHTGTDGALVSFSYNTRTLAPGETGSLSAGFKLPEAIAGYKAKIFVIGGSDLMAPSAVLSEAAVLTSE</sequence>
<dbReference type="GO" id="GO:0016052">
    <property type="term" value="P:carbohydrate catabolic process"/>
    <property type="evidence" value="ECO:0007669"/>
    <property type="project" value="InterPro"/>
</dbReference>
<comment type="cofactor">
    <cofactor evidence="1">
        <name>Ca(2+)</name>
        <dbReference type="ChEBI" id="CHEBI:29108"/>
    </cofactor>
</comment>
<feature type="domain" description="F5/8 type C" evidence="9">
    <location>
        <begin position="818"/>
        <end position="951"/>
    </location>
</feature>
<dbReference type="GO" id="GO:0016837">
    <property type="term" value="F:carbon-oxygen lyase activity, acting on polysaccharides"/>
    <property type="evidence" value="ECO:0007669"/>
    <property type="project" value="TreeGrafter"/>
</dbReference>
<keyword evidence="4" id="KW-0479">Metal-binding</keyword>
<evidence type="ECO:0000256" key="7">
    <source>
        <dbReference type="ARBA" id="ARBA00023239"/>
    </source>
</evidence>
<dbReference type="SUPFAM" id="SSF51126">
    <property type="entry name" value="Pectin lyase-like"/>
    <property type="match status" value="1"/>
</dbReference>
<dbReference type="RefSeq" id="WP_116063099.1">
    <property type="nucleotide sequence ID" value="NZ_QRDZ01000021.1"/>
</dbReference>